<evidence type="ECO:0000256" key="3">
    <source>
        <dbReference type="ARBA" id="ARBA00022723"/>
    </source>
</evidence>
<keyword evidence="2 7" id="KW-0819">tRNA processing</keyword>
<dbReference type="PROSITE" id="PS51747">
    <property type="entry name" value="CYT_DCMP_DEAMINASES_2"/>
    <property type="match status" value="1"/>
</dbReference>
<keyword evidence="5 7" id="KW-0862">Zinc</keyword>
<name>A0A1H8KG02_9FIRM</name>
<evidence type="ECO:0000256" key="2">
    <source>
        <dbReference type="ARBA" id="ARBA00022694"/>
    </source>
</evidence>
<dbReference type="AlphaFoldDB" id="A0A1H8KG02"/>
<feature type="domain" description="CMP/dCMP-type deaminase" evidence="8">
    <location>
        <begin position="2"/>
        <end position="123"/>
    </location>
</feature>
<dbReference type="EMBL" id="FODF01000029">
    <property type="protein sequence ID" value="SEN91338.1"/>
    <property type="molecule type" value="Genomic_DNA"/>
</dbReference>
<evidence type="ECO:0000256" key="5">
    <source>
        <dbReference type="ARBA" id="ARBA00022833"/>
    </source>
</evidence>
<gene>
    <name evidence="7" type="primary">tadA</name>
    <name evidence="9" type="ORF">SAMN05216454_12911</name>
</gene>
<evidence type="ECO:0000256" key="4">
    <source>
        <dbReference type="ARBA" id="ARBA00022801"/>
    </source>
</evidence>
<dbReference type="Pfam" id="PF00383">
    <property type="entry name" value="dCMP_cyt_deam_1"/>
    <property type="match status" value="1"/>
</dbReference>
<dbReference type="GO" id="GO:0052717">
    <property type="term" value="F:tRNA-specific adenosine-34 deaminase activity"/>
    <property type="evidence" value="ECO:0007669"/>
    <property type="project" value="UniProtKB-UniRule"/>
</dbReference>
<dbReference type="Gene3D" id="3.40.140.10">
    <property type="entry name" value="Cytidine Deaminase, domain 2"/>
    <property type="match status" value="1"/>
</dbReference>
<dbReference type="InterPro" id="IPR016193">
    <property type="entry name" value="Cytidine_deaminase-like"/>
</dbReference>
<dbReference type="CDD" id="cd01285">
    <property type="entry name" value="nucleoside_deaminase"/>
    <property type="match status" value="1"/>
</dbReference>
<dbReference type="InterPro" id="IPR016192">
    <property type="entry name" value="APOBEC/CMP_deaminase_Zn-bd"/>
</dbReference>
<evidence type="ECO:0000259" key="8">
    <source>
        <dbReference type="PROSITE" id="PS51747"/>
    </source>
</evidence>
<comment type="similarity">
    <text evidence="1">Belongs to the cytidine and deoxycytidylate deaminase family. ADAT2 subfamily.</text>
</comment>
<evidence type="ECO:0000313" key="10">
    <source>
        <dbReference type="Proteomes" id="UP000199512"/>
    </source>
</evidence>
<dbReference type="OrthoDB" id="9802676at2"/>
<keyword evidence="4 7" id="KW-0378">Hydrolase</keyword>
<keyword evidence="3 7" id="KW-0479">Metal-binding</keyword>
<accession>A0A1H8KG02</accession>
<sequence length="159" mass="18660">MNREDFFMKEAIAEAKKAYALKETPIGAVIVYKDKIVGRGFNRIEITNDSTNHAEVVAIKDAAKNLDRWRLFDCEMYVTMEPCFMCTGAIVNSRIKKVYIGARHTKNEIVDKHNDFQHEFLIDNKVETIYEIREEECSKILSDFFRERREEKKLKSQSI</sequence>
<dbReference type="PANTHER" id="PTHR11079">
    <property type="entry name" value="CYTOSINE DEAMINASE FAMILY MEMBER"/>
    <property type="match status" value="1"/>
</dbReference>
<evidence type="ECO:0000256" key="1">
    <source>
        <dbReference type="ARBA" id="ARBA00010669"/>
    </source>
</evidence>
<comment type="catalytic activity">
    <reaction evidence="6 7">
        <text>adenosine(34) in tRNA + H2O + H(+) = inosine(34) in tRNA + NH4(+)</text>
        <dbReference type="Rhea" id="RHEA:43168"/>
        <dbReference type="Rhea" id="RHEA-COMP:10373"/>
        <dbReference type="Rhea" id="RHEA-COMP:10374"/>
        <dbReference type="ChEBI" id="CHEBI:15377"/>
        <dbReference type="ChEBI" id="CHEBI:15378"/>
        <dbReference type="ChEBI" id="CHEBI:28938"/>
        <dbReference type="ChEBI" id="CHEBI:74411"/>
        <dbReference type="ChEBI" id="CHEBI:82852"/>
        <dbReference type="EC" id="3.5.4.33"/>
    </reaction>
</comment>
<evidence type="ECO:0000313" key="9">
    <source>
        <dbReference type="EMBL" id="SEN91338.1"/>
    </source>
</evidence>
<dbReference type="PROSITE" id="PS00903">
    <property type="entry name" value="CYT_DCMP_DEAMINASES_1"/>
    <property type="match status" value="1"/>
</dbReference>
<dbReference type="EC" id="3.5.4.33" evidence="7"/>
<protein>
    <recommendedName>
        <fullName evidence="7">tRNA-specific adenosine deaminase</fullName>
        <ecNumber evidence="7">3.5.4.33</ecNumber>
    </recommendedName>
</protein>
<evidence type="ECO:0000256" key="7">
    <source>
        <dbReference type="HAMAP-Rule" id="MF_00972"/>
    </source>
</evidence>
<feature type="binding site" evidence="7">
    <location>
        <position position="86"/>
    </location>
    <ligand>
        <name>Zn(2+)</name>
        <dbReference type="ChEBI" id="CHEBI:29105"/>
        <note>catalytic</note>
    </ligand>
</feature>
<dbReference type="RefSeq" id="WP_091976146.1">
    <property type="nucleotide sequence ID" value="NZ_CAUWDX010000033.1"/>
</dbReference>
<dbReference type="InterPro" id="IPR028883">
    <property type="entry name" value="tRNA_aden_deaminase"/>
</dbReference>
<dbReference type="InterPro" id="IPR002125">
    <property type="entry name" value="CMP_dCMP_dom"/>
</dbReference>
<dbReference type="Proteomes" id="UP000199512">
    <property type="component" value="Unassembled WGS sequence"/>
</dbReference>
<comment type="function">
    <text evidence="7">Catalyzes the deamination of adenosine to inosine at the wobble position 34 of tRNA(Arg2).</text>
</comment>
<organism evidence="9 10">
    <name type="scientific">Peptostreptococcus russellii</name>
    <dbReference type="NCBI Taxonomy" id="215200"/>
    <lineage>
        <taxon>Bacteria</taxon>
        <taxon>Bacillati</taxon>
        <taxon>Bacillota</taxon>
        <taxon>Clostridia</taxon>
        <taxon>Peptostreptococcales</taxon>
        <taxon>Peptostreptococcaceae</taxon>
        <taxon>Peptostreptococcus</taxon>
    </lineage>
</organism>
<feature type="active site" description="Proton donor" evidence="7">
    <location>
        <position position="55"/>
    </location>
</feature>
<dbReference type="HAMAP" id="MF_00972">
    <property type="entry name" value="tRNA_aden_deaminase"/>
    <property type="match status" value="1"/>
</dbReference>
<dbReference type="GO" id="GO:0002100">
    <property type="term" value="P:tRNA wobble adenosine to inosine editing"/>
    <property type="evidence" value="ECO:0007669"/>
    <property type="project" value="UniProtKB-UniRule"/>
</dbReference>
<feature type="binding site" evidence="7">
    <location>
        <position position="53"/>
    </location>
    <ligand>
        <name>Zn(2+)</name>
        <dbReference type="ChEBI" id="CHEBI:29105"/>
        <note>catalytic</note>
    </ligand>
</feature>
<reference evidence="9 10" key="1">
    <citation type="submission" date="2016-10" db="EMBL/GenBank/DDBJ databases">
        <authorList>
            <person name="de Groot N.N."/>
        </authorList>
    </citation>
    <scope>NUCLEOTIDE SEQUENCE [LARGE SCALE GENOMIC DNA]</scope>
    <source>
        <strain evidence="9 10">Calf135</strain>
    </source>
</reference>
<dbReference type="GO" id="GO:0008270">
    <property type="term" value="F:zinc ion binding"/>
    <property type="evidence" value="ECO:0007669"/>
    <property type="project" value="UniProtKB-UniRule"/>
</dbReference>
<dbReference type="PANTHER" id="PTHR11079:SF179">
    <property type="entry name" value="TRNA(ADENINE(34)) DEAMINASE, CHLOROPLASTIC"/>
    <property type="match status" value="1"/>
</dbReference>
<dbReference type="STRING" id="215200.SAMN05216454_12911"/>
<proteinExistence type="inferred from homology"/>
<comment type="cofactor">
    <cofactor evidence="7">
        <name>Zn(2+)</name>
        <dbReference type="ChEBI" id="CHEBI:29105"/>
    </cofactor>
    <text evidence="7">Binds 1 zinc ion per subunit.</text>
</comment>
<evidence type="ECO:0000256" key="6">
    <source>
        <dbReference type="ARBA" id="ARBA00048045"/>
    </source>
</evidence>
<comment type="subunit">
    <text evidence="7">Homodimer.</text>
</comment>
<feature type="binding site" evidence="7">
    <location>
        <position position="83"/>
    </location>
    <ligand>
        <name>Zn(2+)</name>
        <dbReference type="ChEBI" id="CHEBI:29105"/>
        <note>catalytic</note>
    </ligand>
</feature>
<dbReference type="SUPFAM" id="SSF53927">
    <property type="entry name" value="Cytidine deaminase-like"/>
    <property type="match status" value="1"/>
</dbReference>
<keyword evidence="10" id="KW-1185">Reference proteome</keyword>